<dbReference type="PATRIC" id="fig|1423810.4.peg.1178"/>
<proteinExistence type="predicted"/>
<dbReference type="EMBL" id="AYZK01000002">
    <property type="protein sequence ID" value="KRM87628.1"/>
    <property type="molecule type" value="Genomic_DNA"/>
</dbReference>
<dbReference type="InterPro" id="IPR038287">
    <property type="entry name" value="Cse2_sf"/>
</dbReference>
<dbReference type="STRING" id="1423810.FD19_GL001148"/>
<gene>
    <name evidence="1" type="ORF">FD19_GL001148</name>
</gene>
<dbReference type="AlphaFoldDB" id="A0A0R2CHE8"/>
<keyword evidence="2" id="KW-1185">Reference proteome</keyword>
<accession>A0A0R2CHE8</accession>
<reference evidence="1 2" key="1">
    <citation type="journal article" date="2015" name="Genome Announc.">
        <title>Expanding the biotechnology potential of lactobacilli through comparative genomics of 213 strains and associated genera.</title>
        <authorList>
            <person name="Sun Z."/>
            <person name="Harris H.M."/>
            <person name="McCann A."/>
            <person name="Guo C."/>
            <person name="Argimon S."/>
            <person name="Zhang W."/>
            <person name="Yang X."/>
            <person name="Jeffery I.B."/>
            <person name="Cooney J.C."/>
            <person name="Kagawa T.F."/>
            <person name="Liu W."/>
            <person name="Song Y."/>
            <person name="Salvetti E."/>
            <person name="Wrobel A."/>
            <person name="Rasinkangas P."/>
            <person name="Parkhill J."/>
            <person name="Rea M.C."/>
            <person name="O'Sullivan O."/>
            <person name="Ritari J."/>
            <person name="Douillard F.P."/>
            <person name="Paul Ross R."/>
            <person name="Yang R."/>
            <person name="Briner A.E."/>
            <person name="Felis G.E."/>
            <person name="de Vos W.M."/>
            <person name="Barrangou R."/>
            <person name="Klaenhammer T.R."/>
            <person name="Caufield P.W."/>
            <person name="Cui Y."/>
            <person name="Zhang H."/>
            <person name="O'Toole P.W."/>
        </authorList>
    </citation>
    <scope>NUCLEOTIDE SEQUENCE [LARGE SCALE GENOMIC DNA]</scope>
    <source>
        <strain evidence="1 2">DSM 22698</strain>
    </source>
</reference>
<organism evidence="1 2">
    <name type="scientific">Lacticaseibacillus thailandensis DSM 22698 = JCM 13996</name>
    <dbReference type="NCBI Taxonomy" id="1423810"/>
    <lineage>
        <taxon>Bacteria</taxon>
        <taxon>Bacillati</taxon>
        <taxon>Bacillota</taxon>
        <taxon>Bacilli</taxon>
        <taxon>Lactobacillales</taxon>
        <taxon>Lactobacillaceae</taxon>
        <taxon>Lacticaseibacillus</taxon>
    </lineage>
</organism>
<dbReference type="NCBIfam" id="TIGR02548">
    <property type="entry name" value="casB_cse2"/>
    <property type="match status" value="1"/>
</dbReference>
<evidence type="ECO:0000313" key="1">
    <source>
        <dbReference type="EMBL" id="KRM87628.1"/>
    </source>
</evidence>
<protein>
    <submittedName>
        <fullName evidence="1">Crispr-associated protein, cse2 family</fullName>
    </submittedName>
</protein>
<dbReference type="Gene3D" id="1.10.520.40">
    <property type="entry name" value="CRISPR-associated protein Cse2"/>
    <property type="match status" value="1"/>
</dbReference>
<dbReference type="RefSeq" id="WP_054749694.1">
    <property type="nucleotide sequence ID" value="NZ_AYZK01000002.1"/>
</dbReference>
<name>A0A0R2CHE8_9LACO</name>
<dbReference type="Proteomes" id="UP000051789">
    <property type="component" value="Unassembled WGS sequence"/>
</dbReference>
<comment type="caution">
    <text evidence="1">The sequence shown here is derived from an EMBL/GenBank/DDBJ whole genome shotgun (WGS) entry which is preliminary data.</text>
</comment>
<dbReference type="OrthoDB" id="1753036at2"/>
<dbReference type="InterPro" id="IPR013382">
    <property type="entry name" value="CRISPR-assoc_prot_Cse2"/>
</dbReference>
<dbReference type="Pfam" id="PF09485">
    <property type="entry name" value="CRISPR_Cse2"/>
    <property type="match status" value="1"/>
</dbReference>
<evidence type="ECO:0000313" key="2">
    <source>
        <dbReference type="Proteomes" id="UP000051789"/>
    </source>
</evidence>
<sequence>MMVDKVAGPTSRIITALYNDGAINRAALAGLRSAPTLNSPQAQVAWPIIMQYMSSNQLSHNGVPTYAEVAIFTAVKLYAQMQQGATGRGDKVPSVFGSHYAENEHQRGQRFFECLARMRQNPDAQVALDRRVRVALSTTSVEGLIHSLTGLNAIIKSTLDHPRIDYADLASDIYAFQFSFESANRVHLHWGQSYFGSVVKANSDEKEVANND</sequence>